<dbReference type="KEGG" id="lak:106181242"/>
<keyword evidence="4 7" id="KW-0371">Homeobox</keyword>
<evidence type="ECO:0000256" key="1">
    <source>
        <dbReference type="ARBA" id="ARBA00004123"/>
    </source>
</evidence>
<feature type="region of interest" description="Disordered" evidence="9">
    <location>
        <begin position="333"/>
        <end position="371"/>
    </location>
</feature>
<keyword evidence="3 7" id="KW-0238">DNA-binding</keyword>
<evidence type="ECO:0000256" key="3">
    <source>
        <dbReference type="ARBA" id="ARBA00023125"/>
    </source>
</evidence>
<dbReference type="GO" id="GO:0045893">
    <property type="term" value="P:positive regulation of DNA-templated transcription"/>
    <property type="evidence" value="ECO:0007669"/>
    <property type="project" value="InterPro"/>
</dbReference>
<dbReference type="PROSITE" id="PS50071">
    <property type="entry name" value="HOMEOBOX_2"/>
    <property type="match status" value="1"/>
</dbReference>
<evidence type="ECO:0000313" key="14">
    <source>
        <dbReference type="RefSeq" id="XP_013421018.1"/>
    </source>
</evidence>
<keyword evidence="13" id="KW-1185">Reference proteome</keyword>
<dbReference type="Gene3D" id="1.10.260.40">
    <property type="entry name" value="lambda repressor-like DNA-binding domains"/>
    <property type="match status" value="1"/>
</dbReference>
<evidence type="ECO:0000259" key="10">
    <source>
        <dbReference type="PROSITE" id="PS50071"/>
    </source>
</evidence>
<dbReference type="Proteomes" id="UP000085678">
    <property type="component" value="Unplaced"/>
</dbReference>
<dbReference type="SMART" id="SM00389">
    <property type="entry name" value="HOX"/>
    <property type="match status" value="1"/>
</dbReference>
<proteinExistence type="predicted"/>
<feature type="region of interest" description="Disordered" evidence="9">
    <location>
        <begin position="388"/>
        <end position="407"/>
    </location>
</feature>
<dbReference type="STRING" id="7574.A0A1S3KEG4"/>
<dbReference type="AlphaFoldDB" id="A0A1S3KEG4"/>
<dbReference type="RefSeq" id="XP_013421019.1">
    <property type="nucleotide sequence ID" value="XM_013565565.1"/>
</dbReference>
<feature type="DNA-binding region" description="Homeobox" evidence="7">
    <location>
        <begin position="239"/>
        <end position="307"/>
    </location>
</feature>
<feature type="domain" description="HNF-p1" evidence="12">
    <location>
        <begin position="1"/>
        <end position="31"/>
    </location>
</feature>
<dbReference type="GO" id="GO:0005634">
    <property type="term" value="C:nucleus"/>
    <property type="evidence" value="ECO:0007669"/>
    <property type="project" value="UniProtKB-SubCell"/>
</dbReference>
<dbReference type="GO" id="GO:0003691">
    <property type="term" value="F:double-stranded telomeric DNA binding"/>
    <property type="evidence" value="ECO:0007669"/>
    <property type="project" value="InterPro"/>
</dbReference>
<sequence length="407" mass="45406">MALFTIEQIELIRRLRNSGISKDQLVRAFDSMERLDRELGPAYSTPAQNNFSAISSLSSPRVNHSSPPVGMPPSSQNQSQNGSIPVMERSFSIQSQGSQDGPLSLVNGGGDIKDSINFKLTPSSPIIDEIPDNSEELLELLSKSEPYIHEEIKQFISRHNIKQHAVATIAGLSQAYVSRFYRGETGEMSDRSKKAIYKSYLQLKKNPALAMLVPPAFVQNRTPGRPPSLAEPQDFSFSGRRERFTFRPAHLEILEGYYQRDSYPSVERREDIANECNRVAPVHGREVTLQNVTNWFANKRKEMKRLAMEEGLDLNTLGFRGKGRPNMAVLSMMKQDSARSPDQNSDQSHESNSESGPQDLSQNDSTNDAEQLSMAVEIAAVNQAILSLSGKVHQTKPPVVKMENEET</sequence>
<evidence type="ECO:0000256" key="9">
    <source>
        <dbReference type="SAM" id="MobiDB-lite"/>
    </source>
</evidence>
<dbReference type="Pfam" id="PF00046">
    <property type="entry name" value="Homeodomain"/>
    <property type="match status" value="1"/>
</dbReference>
<feature type="compositionally biased region" description="Polar residues" evidence="9">
    <location>
        <begin position="353"/>
        <end position="370"/>
    </location>
</feature>
<keyword evidence="2" id="KW-0805">Transcription regulation</keyword>
<dbReference type="InterPro" id="IPR001356">
    <property type="entry name" value="HD"/>
</dbReference>
<dbReference type="SUPFAM" id="SSF47413">
    <property type="entry name" value="lambda repressor-like DNA-binding domains"/>
    <property type="match status" value="1"/>
</dbReference>
<evidence type="ECO:0000256" key="8">
    <source>
        <dbReference type="RuleBase" id="RU000682"/>
    </source>
</evidence>
<dbReference type="InterPro" id="IPR040363">
    <property type="entry name" value="HMBOX1"/>
</dbReference>
<evidence type="ECO:0000256" key="2">
    <source>
        <dbReference type="ARBA" id="ARBA00023015"/>
    </source>
</evidence>
<feature type="region of interest" description="Disordered" evidence="9">
    <location>
        <begin position="57"/>
        <end position="84"/>
    </location>
</feature>
<evidence type="ECO:0000313" key="15">
    <source>
        <dbReference type="RefSeq" id="XP_013421019.1"/>
    </source>
</evidence>
<evidence type="ECO:0000259" key="11">
    <source>
        <dbReference type="PROSITE" id="PS51936"/>
    </source>
</evidence>
<dbReference type="RefSeq" id="XP_013421020.1">
    <property type="nucleotide sequence ID" value="XM_013565566.1"/>
</dbReference>
<evidence type="ECO:0000256" key="5">
    <source>
        <dbReference type="ARBA" id="ARBA00023163"/>
    </source>
</evidence>
<reference evidence="14 15" key="1">
    <citation type="submission" date="2025-04" db="UniProtKB">
        <authorList>
            <consortium name="RefSeq"/>
        </authorList>
    </citation>
    <scope>IDENTIFICATION</scope>
    <source>
        <tissue evidence="14 15">Gonads</tissue>
    </source>
</reference>
<name>A0A1S3KEG4_LINAN</name>
<evidence type="ECO:0000313" key="16">
    <source>
        <dbReference type="RefSeq" id="XP_013421020.1"/>
    </source>
</evidence>
<dbReference type="GeneID" id="106181242"/>
<accession>A0A1S3KEG4</accession>
<evidence type="ECO:0000256" key="6">
    <source>
        <dbReference type="ARBA" id="ARBA00023242"/>
    </source>
</evidence>
<dbReference type="InterPro" id="IPR006899">
    <property type="entry name" value="HNF-1_N"/>
</dbReference>
<organism evidence="13 14">
    <name type="scientific">Lingula anatina</name>
    <name type="common">Brachiopod</name>
    <name type="synonym">Lingula unguis</name>
    <dbReference type="NCBI Taxonomy" id="7574"/>
    <lineage>
        <taxon>Eukaryota</taxon>
        <taxon>Metazoa</taxon>
        <taxon>Spiralia</taxon>
        <taxon>Lophotrochozoa</taxon>
        <taxon>Brachiopoda</taxon>
        <taxon>Linguliformea</taxon>
        <taxon>Lingulata</taxon>
        <taxon>Lingulida</taxon>
        <taxon>Linguloidea</taxon>
        <taxon>Lingulidae</taxon>
        <taxon>Lingula</taxon>
    </lineage>
</organism>
<dbReference type="Pfam" id="PF04814">
    <property type="entry name" value="HNF-1_N"/>
    <property type="match status" value="1"/>
</dbReference>
<dbReference type="InterPro" id="IPR044866">
    <property type="entry name" value="HNF_P1"/>
</dbReference>
<dbReference type="Gene3D" id="1.10.10.60">
    <property type="entry name" value="Homeodomain-like"/>
    <property type="match status" value="1"/>
</dbReference>
<dbReference type="CDD" id="cd00086">
    <property type="entry name" value="homeodomain"/>
    <property type="match status" value="1"/>
</dbReference>
<dbReference type="PROSITE" id="PS51936">
    <property type="entry name" value="POU_4"/>
    <property type="match status" value="1"/>
</dbReference>
<comment type="subcellular location">
    <subcellularLocation>
        <location evidence="1 7 8">Nucleus</location>
    </subcellularLocation>
</comment>
<gene>
    <name evidence="14 15 16" type="primary">LOC106181242</name>
</gene>
<keyword evidence="6 7" id="KW-0539">Nucleus</keyword>
<dbReference type="InterPro" id="IPR009057">
    <property type="entry name" value="Homeodomain-like_sf"/>
</dbReference>
<feature type="domain" description="Homeobox" evidence="10">
    <location>
        <begin position="237"/>
        <end position="306"/>
    </location>
</feature>
<feature type="compositionally biased region" description="Low complexity" evidence="9">
    <location>
        <begin position="72"/>
        <end position="81"/>
    </location>
</feature>
<dbReference type="PANTHER" id="PTHR14618">
    <property type="entry name" value="HOMEODOX-CONTAINING PROTEIN 1 HMBOX1"/>
    <property type="match status" value="1"/>
</dbReference>
<dbReference type="InterPro" id="IPR044869">
    <property type="entry name" value="HNF-1_POU"/>
</dbReference>
<dbReference type="InterPro" id="IPR010982">
    <property type="entry name" value="Lambda_DNA-bd_dom_sf"/>
</dbReference>
<feature type="domain" description="POU-specific atypical" evidence="11">
    <location>
        <begin position="120"/>
        <end position="216"/>
    </location>
</feature>
<feature type="compositionally biased region" description="Polar residues" evidence="9">
    <location>
        <begin position="57"/>
        <end position="66"/>
    </location>
</feature>
<dbReference type="PANTHER" id="PTHR14618:SF0">
    <property type="entry name" value="HOMEOBOX-CONTAINING PROTEIN 1"/>
    <property type="match status" value="1"/>
</dbReference>
<dbReference type="RefSeq" id="XP_013421018.1">
    <property type="nucleotide sequence ID" value="XM_013565564.1"/>
</dbReference>
<keyword evidence="5" id="KW-0804">Transcription</keyword>
<evidence type="ECO:0000259" key="12">
    <source>
        <dbReference type="PROSITE" id="PS51937"/>
    </source>
</evidence>
<evidence type="ECO:0000256" key="7">
    <source>
        <dbReference type="PROSITE-ProRule" id="PRU00108"/>
    </source>
</evidence>
<dbReference type="PROSITE" id="PS51937">
    <property type="entry name" value="HNF_P1"/>
    <property type="match status" value="1"/>
</dbReference>
<evidence type="ECO:0000256" key="4">
    <source>
        <dbReference type="ARBA" id="ARBA00023155"/>
    </source>
</evidence>
<protein>
    <submittedName>
        <fullName evidence="14 15">Homeobox-containing protein 1</fullName>
    </submittedName>
</protein>
<dbReference type="SUPFAM" id="SSF46689">
    <property type="entry name" value="Homeodomain-like"/>
    <property type="match status" value="1"/>
</dbReference>
<dbReference type="OrthoDB" id="5856131at2759"/>
<evidence type="ECO:0000313" key="13">
    <source>
        <dbReference type="Proteomes" id="UP000085678"/>
    </source>
</evidence>